<reference evidence="3 4" key="1">
    <citation type="journal article" date="2019" name="Int. J. Syst. Evol. Microbiol.">
        <title>The Global Catalogue of Microorganisms (GCM) 10K type strain sequencing project: providing services to taxonomists for standard genome sequencing and annotation.</title>
        <authorList>
            <consortium name="The Broad Institute Genomics Platform"/>
            <consortium name="The Broad Institute Genome Sequencing Center for Infectious Disease"/>
            <person name="Wu L."/>
            <person name="Ma J."/>
        </authorList>
    </citation>
    <scope>NUCLEOTIDE SEQUENCE [LARGE SCALE GENOMIC DNA]</scope>
    <source>
        <strain evidence="3 4">CGMCC 1.10390</strain>
    </source>
</reference>
<dbReference type="AlphaFoldDB" id="A0ABD6DD92"/>
<feature type="transmembrane region" description="Helical" evidence="1">
    <location>
        <begin position="30"/>
        <end position="49"/>
    </location>
</feature>
<protein>
    <recommendedName>
        <fullName evidence="2">DUF8131 domain-containing protein</fullName>
    </recommendedName>
</protein>
<name>A0ABD6DD92_9EURY</name>
<feature type="domain" description="DUF8131" evidence="2">
    <location>
        <begin position="1"/>
        <end position="61"/>
    </location>
</feature>
<keyword evidence="1" id="KW-1133">Transmembrane helix</keyword>
<accession>A0ABD6DD92</accession>
<gene>
    <name evidence="3" type="ORF">ACFSBL_01240</name>
</gene>
<proteinExistence type="predicted"/>
<sequence>MDITPRVIGLISLAALVPAVVFVALSGETIAAVTLLNVLIITGCLALALSPHEDEHHDADANGV</sequence>
<keyword evidence="4" id="KW-1185">Reference proteome</keyword>
<evidence type="ECO:0000313" key="3">
    <source>
        <dbReference type="EMBL" id="MFD1644299.1"/>
    </source>
</evidence>
<dbReference type="Proteomes" id="UP001597034">
    <property type="component" value="Unassembled WGS sequence"/>
</dbReference>
<evidence type="ECO:0000256" key="1">
    <source>
        <dbReference type="SAM" id="Phobius"/>
    </source>
</evidence>
<keyword evidence="1" id="KW-0812">Transmembrane</keyword>
<evidence type="ECO:0000313" key="4">
    <source>
        <dbReference type="Proteomes" id="UP001597034"/>
    </source>
</evidence>
<feature type="transmembrane region" description="Helical" evidence="1">
    <location>
        <begin position="7"/>
        <end position="24"/>
    </location>
</feature>
<organism evidence="3 4">
    <name type="scientific">Haloarchaeobius litoreus</name>
    <dbReference type="NCBI Taxonomy" id="755306"/>
    <lineage>
        <taxon>Archaea</taxon>
        <taxon>Methanobacteriati</taxon>
        <taxon>Methanobacteriota</taxon>
        <taxon>Stenosarchaea group</taxon>
        <taxon>Halobacteria</taxon>
        <taxon>Halobacteriales</taxon>
        <taxon>Halorubellaceae</taxon>
        <taxon>Haloarchaeobius</taxon>
    </lineage>
</organism>
<dbReference type="Pfam" id="PF26452">
    <property type="entry name" value="DUF8131"/>
    <property type="match status" value="1"/>
</dbReference>
<dbReference type="RefSeq" id="WP_256399574.1">
    <property type="nucleotide sequence ID" value="NZ_JANHJR010000002.1"/>
</dbReference>
<dbReference type="EMBL" id="JBHUDO010000001">
    <property type="protein sequence ID" value="MFD1644299.1"/>
    <property type="molecule type" value="Genomic_DNA"/>
</dbReference>
<keyword evidence="1" id="KW-0472">Membrane</keyword>
<dbReference type="InterPro" id="IPR058444">
    <property type="entry name" value="DUF8131"/>
</dbReference>
<comment type="caution">
    <text evidence="3">The sequence shown here is derived from an EMBL/GenBank/DDBJ whole genome shotgun (WGS) entry which is preliminary data.</text>
</comment>
<evidence type="ECO:0000259" key="2">
    <source>
        <dbReference type="Pfam" id="PF26452"/>
    </source>
</evidence>